<reference evidence="5" key="1">
    <citation type="journal article" date="2020" name="bioRxiv">
        <title>Hybrid origin of Populus tomentosa Carr. identified through genome sequencing and phylogenomic analysis.</title>
        <authorList>
            <person name="An X."/>
            <person name="Gao K."/>
            <person name="Chen Z."/>
            <person name="Li J."/>
            <person name="Yang X."/>
            <person name="Yang X."/>
            <person name="Zhou J."/>
            <person name="Guo T."/>
            <person name="Zhao T."/>
            <person name="Huang S."/>
            <person name="Miao D."/>
            <person name="Khan W.U."/>
            <person name="Rao P."/>
            <person name="Ye M."/>
            <person name="Lei B."/>
            <person name="Liao W."/>
            <person name="Wang J."/>
            <person name="Ji L."/>
            <person name="Li Y."/>
            <person name="Guo B."/>
            <person name="Mustafa N.S."/>
            <person name="Li S."/>
            <person name="Yun Q."/>
            <person name="Keller S.R."/>
            <person name="Mao J."/>
            <person name="Zhang R."/>
            <person name="Strauss S.H."/>
        </authorList>
    </citation>
    <scope>NUCLEOTIDE SEQUENCE</scope>
    <source>
        <strain evidence="5">GM15</strain>
        <tissue evidence="5">Leaf</tissue>
    </source>
</reference>
<comment type="caution">
    <text evidence="5">The sequence shown here is derived from an EMBL/GenBank/DDBJ whole genome shotgun (WGS) entry which is preliminary data.</text>
</comment>
<dbReference type="PROSITE" id="PS00895">
    <property type="entry name" value="3_HYDROXYISOBUT_DH"/>
    <property type="match status" value="1"/>
</dbReference>
<dbReference type="Proteomes" id="UP000886885">
    <property type="component" value="Chromosome 15A"/>
</dbReference>
<dbReference type="PANTHER" id="PTHR43060">
    <property type="entry name" value="3-HYDROXYISOBUTYRATE DEHYDROGENASE-LIKE 1, MITOCHONDRIAL-RELATED"/>
    <property type="match status" value="1"/>
</dbReference>
<feature type="domain" description="Four-carbon acid sugar kinase N-terminal" evidence="2">
    <location>
        <begin position="768"/>
        <end position="1025"/>
    </location>
</feature>
<dbReference type="GO" id="GO:0051287">
    <property type="term" value="F:NAD binding"/>
    <property type="evidence" value="ECO:0007669"/>
    <property type="project" value="InterPro"/>
</dbReference>
<dbReference type="GO" id="GO:0050661">
    <property type="term" value="F:NADP binding"/>
    <property type="evidence" value="ECO:0007669"/>
    <property type="project" value="InterPro"/>
</dbReference>
<evidence type="ECO:0000313" key="5">
    <source>
        <dbReference type="EMBL" id="KAG6746782.1"/>
    </source>
</evidence>
<dbReference type="GO" id="GO:0016832">
    <property type="term" value="F:aldehyde-lyase activity"/>
    <property type="evidence" value="ECO:0007669"/>
    <property type="project" value="InterPro"/>
</dbReference>
<dbReference type="InterPro" id="IPR031475">
    <property type="entry name" value="NBD_C"/>
</dbReference>
<dbReference type="InterPro" id="IPR010737">
    <property type="entry name" value="4-carb_acid_sugar_kinase_N"/>
</dbReference>
<dbReference type="InterPro" id="IPR006115">
    <property type="entry name" value="6PGDH_NADP-bd"/>
</dbReference>
<dbReference type="Pfam" id="PF03446">
    <property type="entry name" value="NAD_binding_2"/>
    <property type="match status" value="2"/>
</dbReference>
<dbReference type="Pfam" id="PF17042">
    <property type="entry name" value="NBD_C"/>
    <property type="match status" value="1"/>
</dbReference>
<dbReference type="Pfam" id="PF14833">
    <property type="entry name" value="NAD_binding_11"/>
    <property type="match status" value="2"/>
</dbReference>
<dbReference type="Pfam" id="PF07005">
    <property type="entry name" value="SBD_N"/>
    <property type="match status" value="1"/>
</dbReference>
<dbReference type="NCBIfam" id="TIGR00167">
    <property type="entry name" value="cbbA"/>
    <property type="match status" value="1"/>
</dbReference>
<evidence type="ECO:0008006" key="7">
    <source>
        <dbReference type="Google" id="ProtNLM"/>
    </source>
</evidence>
<dbReference type="InterPro" id="IPR029154">
    <property type="entry name" value="HIBADH-like_NADP-bd"/>
</dbReference>
<name>A0A8X8CA84_POPTO</name>
<protein>
    <recommendedName>
        <fullName evidence="7">Ketose-bisphosphate aldolase class-II family protein</fullName>
    </recommendedName>
</protein>
<evidence type="ECO:0000313" key="6">
    <source>
        <dbReference type="Proteomes" id="UP000886885"/>
    </source>
</evidence>
<dbReference type="PANTHER" id="PTHR43060:SF17">
    <property type="entry name" value="L-THREONATE DEHYDROGENASE"/>
    <property type="match status" value="1"/>
</dbReference>
<feature type="domain" description="6-phosphogluconate dehydrogenase NADP-binding" evidence="1">
    <location>
        <begin position="9"/>
        <end position="132"/>
    </location>
</feature>
<accession>A0A8X8CA84</accession>
<dbReference type="OrthoDB" id="48988at2759"/>
<gene>
    <name evidence="5" type="ORF">POTOM_049148</name>
</gene>
<dbReference type="InterPro" id="IPR002204">
    <property type="entry name" value="3-OH-isobutyrate_DH-rel_CS"/>
</dbReference>
<keyword evidence="6" id="KW-1185">Reference proteome</keyword>
<organism evidence="5 6">
    <name type="scientific">Populus tomentosa</name>
    <name type="common">Chinese white poplar</name>
    <dbReference type="NCBI Taxonomy" id="118781"/>
    <lineage>
        <taxon>Eukaryota</taxon>
        <taxon>Viridiplantae</taxon>
        <taxon>Streptophyta</taxon>
        <taxon>Embryophyta</taxon>
        <taxon>Tracheophyta</taxon>
        <taxon>Spermatophyta</taxon>
        <taxon>Magnoliopsida</taxon>
        <taxon>eudicotyledons</taxon>
        <taxon>Gunneridae</taxon>
        <taxon>Pentapetalae</taxon>
        <taxon>rosids</taxon>
        <taxon>fabids</taxon>
        <taxon>Malpighiales</taxon>
        <taxon>Salicaceae</taxon>
        <taxon>Saliceae</taxon>
        <taxon>Populus</taxon>
    </lineage>
</organism>
<feature type="domain" description="6-phosphogluconate dehydrogenase NADP-binding" evidence="1">
    <location>
        <begin position="397"/>
        <end position="556"/>
    </location>
</feature>
<feature type="domain" description="3-hydroxyisobutyrate dehydrogenase-like NAD-binding" evidence="3">
    <location>
        <begin position="210"/>
        <end position="303"/>
    </location>
</feature>
<evidence type="ECO:0000259" key="4">
    <source>
        <dbReference type="Pfam" id="PF17042"/>
    </source>
</evidence>
<dbReference type="GO" id="GO:0016616">
    <property type="term" value="F:oxidoreductase activity, acting on the CH-OH group of donors, NAD or NADP as acceptor"/>
    <property type="evidence" value="ECO:0007669"/>
    <property type="project" value="UniProtKB-ARBA"/>
</dbReference>
<feature type="domain" description="3-hydroxyisobutyrate dehydrogenase-like NAD-binding" evidence="3">
    <location>
        <begin position="582"/>
        <end position="679"/>
    </location>
</feature>
<feature type="domain" description="Four-carbon acid sugar kinase nucleotide binding" evidence="4">
    <location>
        <begin position="1051"/>
        <end position="1217"/>
    </location>
</feature>
<dbReference type="GO" id="GO:0005975">
    <property type="term" value="P:carbohydrate metabolic process"/>
    <property type="evidence" value="ECO:0007669"/>
    <property type="project" value="InterPro"/>
</dbReference>
<dbReference type="Pfam" id="PF01116">
    <property type="entry name" value="F_bP_aldolase"/>
    <property type="match status" value="1"/>
</dbReference>
<dbReference type="GO" id="GO:0008270">
    <property type="term" value="F:zinc ion binding"/>
    <property type="evidence" value="ECO:0007669"/>
    <property type="project" value="InterPro"/>
</dbReference>
<dbReference type="CDD" id="cd00947">
    <property type="entry name" value="TBP_aldolase_IIB"/>
    <property type="match status" value="1"/>
</dbReference>
<dbReference type="EMBL" id="JAAWWB010000029">
    <property type="protein sequence ID" value="KAG6746782.1"/>
    <property type="molecule type" value="Genomic_DNA"/>
</dbReference>
<dbReference type="InterPro" id="IPR000771">
    <property type="entry name" value="FBA_II"/>
</dbReference>
<proteinExistence type="predicted"/>
<evidence type="ECO:0000259" key="2">
    <source>
        <dbReference type="Pfam" id="PF07005"/>
    </source>
</evidence>
<evidence type="ECO:0000259" key="1">
    <source>
        <dbReference type="Pfam" id="PF03446"/>
    </source>
</evidence>
<evidence type="ECO:0000259" key="3">
    <source>
        <dbReference type="Pfam" id="PF14833"/>
    </source>
</evidence>
<sequence length="1547" mass="167409">MATDGDAVVGFVGLDDLSLDMAASLLRAGYKVQAFEIDETLVDKFLNLGGTRSASLIEAGKGYTCTPWDDAYDNSLRIPEVAALIVQISHVDQINDVFFGQQGVLKGLQKGALIILRSTILPSYIQNLERRLGGNNNLHALVLKSVYSIDLTDEDSMAHLIEAYVSRGFSEVLKGRTMITSSGRSEANAKAQPILSAMSEKLFTFEGEVGTGSKIKMVNELLEGIHLVAALEAISLCTQAGIHPWIVYDIISNAAGNSWIFKNHIPQFLRGDTKVHSYRTVVQNLRDVIACEDVVVEVQAPTIFGLLGNLNFGGIVVGGIVLDTAKSLIFPLPLLSVAHQQLILGSSYGQGDDSDVSFVKVWGKLLGANIQDAASAELYEPEQLARQIVGKSVVVKRIGFIGLGAMGFGMATHLLKSNFCVAGYDVYKPTLTRFANAGGLIGNSPAETSKDVDVLVVMVTNETQAESVLYGDLGAVAALPSGASIILSSTVSPAFVSQLERRLQGEGKGLKLVDAPVSGGVKRASEGTLTIMASGTDEALTCTGSVLSALSEKLYVIRGGCGAGRELNYYSLFFSIIAFSGVKMINQLLAGVHIASGAEAMAFGARLGLNTRMVFDFVKNSGGTSWMFENRVPHMLDNDYTPYSALDIFVKDLGIVCRESSSLKVPLHIATVAHQLFLADMTMQDGELGPALLFLIRINHPQGGSAAGWGRQDDAGVVKVYETLTGVKVEGKLPVLKKEVVLQSLPPEWPLDPIDDIHRLNQSNSKTLVVLDDDPTGTQTVHDIEVLTEWSVESLVEQLRKKPECFFILTNSRSLSSEKASALIKDICGNLSIAAKSIENIDYTVVLRGDSTLRGHFPEARMKALEKQMQQFHYLVRWTHGSFAHFFFKEAVIQSKIYTMLQILIENPFVCRLVPAGDTEFARDASFGYKSSNLREWVEEKTRGRIPASSVSSISINLLRKGGPDAVCDTLCNLQKGSTCIVNAASDRDMAVFSAGMIQANFLLLYQAELRGKSFLCRTAASFVSTRIGIIPKAPILPKDLGINKERKGGLIVVGSYVPKTTKQVEELKLQCGHFLKKLEVSVDKLAMKSLEEREEEINRVAEMANLFIGACKDTLIMTSRELITGKTASESLEINFKVSSALVEIVRRISTRPRYILAKGGITSSDLATKALEAKCAKVVGQALAGIPLWQLGPESRHPGVPYIVFPGNVGDSKALADVVKSWALPSRLSSTKELLLVRTANLLFKYWIYLDIDIILIKNAERGGYAVGAFNVYNMEGAEAVVAAAEEENSPAILQIHPSALKQGGIPLVACCVSAAEQANVPITVHFDHGTSKQELVEALDLGFDSLMVDGSHLSLKDNIAYTKYISLLAHSKNMLVEAELGRLSGTEDDLTVEDYEARLTDVNQAEEFIDETGIDALAVCIGNVHGKYPASGPNLRLDLLKDLHALSSKKGVFLVLHGASGLSEELIKVLLSLSLSLPLARPCMHASIQRGVTKFNVNTEVRKAYMNSLSNPKKDLVHVMASAKEAMKAVVAEKMRLFGSSGKA</sequence>